<dbReference type="OrthoDB" id="2472180at2759"/>
<proteinExistence type="predicted"/>
<gene>
    <name evidence="1" type="ORF">DERYTH_LOCUS3680</name>
</gene>
<keyword evidence="2" id="KW-1185">Reference proteome</keyword>
<evidence type="ECO:0000313" key="2">
    <source>
        <dbReference type="Proteomes" id="UP000789405"/>
    </source>
</evidence>
<dbReference type="Proteomes" id="UP000789405">
    <property type="component" value="Unassembled WGS sequence"/>
</dbReference>
<accession>A0A9N9A4R0</accession>
<reference evidence="1" key="1">
    <citation type="submission" date="2021-06" db="EMBL/GenBank/DDBJ databases">
        <authorList>
            <person name="Kallberg Y."/>
            <person name="Tangrot J."/>
            <person name="Rosling A."/>
        </authorList>
    </citation>
    <scope>NUCLEOTIDE SEQUENCE</scope>
    <source>
        <strain evidence="1">MA453B</strain>
    </source>
</reference>
<protein>
    <submittedName>
        <fullName evidence="1">2811_t:CDS:1</fullName>
    </submittedName>
</protein>
<dbReference type="AlphaFoldDB" id="A0A9N9A4R0"/>
<comment type="caution">
    <text evidence="1">The sequence shown here is derived from an EMBL/GenBank/DDBJ whole genome shotgun (WGS) entry which is preliminary data.</text>
</comment>
<evidence type="ECO:0000313" key="1">
    <source>
        <dbReference type="EMBL" id="CAG8517081.1"/>
    </source>
</evidence>
<organism evidence="1 2">
    <name type="scientific">Dentiscutata erythropus</name>
    <dbReference type="NCBI Taxonomy" id="1348616"/>
    <lineage>
        <taxon>Eukaryota</taxon>
        <taxon>Fungi</taxon>
        <taxon>Fungi incertae sedis</taxon>
        <taxon>Mucoromycota</taxon>
        <taxon>Glomeromycotina</taxon>
        <taxon>Glomeromycetes</taxon>
        <taxon>Diversisporales</taxon>
        <taxon>Gigasporaceae</taxon>
        <taxon>Dentiscutata</taxon>
    </lineage>
</organism>
<dbReference type="EMBL" id="CAJVPY010001329">
    <property type="protein sequence ID" value="CAG8517081.1"/>
    <property type="molecule type" value="Genomic_DNA"/>
</dbReference>
<sequence>MFCTSCSCTLSRKSFVLEGKLYKTCSECLIAKRTIKSDSTNIEDTSIKKISFKKISDYITDSLEYNNKLHINFRIILEEEILNIADMNIKLMAKLIVDEIEKADVYNWTVISVYVSHLKSGYLLLIKK</sequence>
<name>A0A9N9A4R0_9GLOM</name>